<feature type="transmembrane region" description="Helical" evidence="1">
    <location>
        <begin position="81"/>
        <end position="98"/>
    </location>
</feature>
<evidence type="ECO:0000313" key="3">
    <source>
        <dbReference type="WBParaSite" id="PSU_v2.g947.t1"/>
    </source>
</evidence>
<name>A0A914Z9X3_9BILA</name>
<evidence type="ECO:0000256" key="1">
    <source>
        <dbReference type="SAM" id="Phobius"/>
    </source>
</evidence>
<protein>
    <submittedName>
        <fullName evidence="3">Uncharacterized protein</fullName>
    </submittedName>
</protein>
<dbReference type="AlphaFoldDB" id="A0A914Z9X3"/>
<dbReference type="Proteomes" id="UP000887577">
    <property type="component" value="Unplaced"/>
</dbReference>
<accession>A0A914Z9X3</accession>
<keyword evidence="1" id="KW-1133">Transmembrane helix</keyword>
<proteinExistence type="predicted"/>
<keyword evidence="1" id="KW-0472">Membrane</keyword>
<feature type="transmembrane region" description="Helical" evidence="1">
    <location>
        <begin position="58"/>
        <end position="75"/>
    </location>
</feature>
<evidence type="ECO:0000313" key="2">
    <source>
        <dbReference type="Proteomes" id="UP000887577"/>
    </source>
</evidence>
<reference evidence="3" key="1">
    <citation type="submission" date="2022-11" db="UniProtKB">
        <authorList>
            <consortium name="WormBaseParasite"/>
        </authorList>
    </citation>
    <scope>IDENTIFICATION</scope>
</reference>
<dbReference type="WBParaSite" id="PSU_v2.g947.t1">
    <property type="protein sequence ID" value="PSU_v2.g947.t1"/>
    <property type="gene ID" value="PSU_v2.g947"/>
</dbReference>
<keyword evidence="2" id="KW-1185">Reference proteome</keyword>
<sequence length="104" mass="10504">MVAHIAAAITIRKSGAAIKTSRAAGAGGEGAETGIGGFRCNAQATEGMKLMDKASKTALVFGGGMFLAQAALGLINGYPSLGFVIALVSGGVFAAYVYQEELKY</sequence>
<organism evidence="2 3">
    <name type="scientific">Panagrolaimus superbus</name>
    <dbReference type="NCBI Taxonomy" id="310955"/>
    <lineage>
        <taxon>Eukaryota</taxon>
        <taxon>Metazoa</taxon>
        <taxon>Ecdysozoa</taxon>
        <taxon>Nematoda</taxon>
        <taxon>Chromadorea</taxon>
        <taxon>Rhabditida</taxon>
        <taxon>Tylenchina</taxon>
        <taxon>Panagrolaimomorpha</taxon>
        <taxon>Panagrolaimoidea</taxon>
        <taxon>Panagrolaimidae</taxon>
        <taxon>Panagrolaimus</taxon>
    </lineage>
</organism>
<keyword evidence="1" id="KW-0812">Transmembrane</keyword>